<dbReference type="Proteomes" id="UP000178098">
    <property type="component" value="Unassembled WGS sequence"/>
</dbReference>
<gene>
    <name evidence="2" type="ORF">A3D08_03695</name>
</gene>
<reference evidence="2 3" key="1">
    <citation type="journal article" date="2016" name="Nat. Commun.">
        <title>Thousands of microbial genomes shed light on interconnected biogeochemical processes in an aquifer system.</title>
        <authorList>
            <person name="Anantharaman K."/>
            <person name="Brown C.T."/>
            <person name="Hug L.A."/>
            <person name="Sharon I."/>
            <person name="Castelle C.J."/>
            <person name="Probst A.J."/>
            <person name="Thomas B.C."/>
            <person name="Singh A."/>
            <person name="Wilkins M.J."/>
            <person name="Karaoz U."/>
            <person name="Brodie E.L."/>
            <person name="Williams K.H."/>
            <person name="Hubbard S.S."/>
            <person name="Banfield J.F."/>
        </authorList>
    </citation>
    <scope>NUCLEOTIDE SEQUENCE [LARGE SCALE GENOMIC DNA]</scope>
</reference>
<evidence type="ECO:0000313" key="3">
    <source>
        <dbReference type="Proteomes" id="UP000178098"/>
    </source>
</evidence>
<comment type="caution">
    <text evidence="2">The sequence shown here is derived from an EMBL/GenBank/DDBJ whole genome shotgun (WGS) entry which is preliminary data.</text>
</comment>
<proteinExistence type="predicted"/>
<name>A0A1F7HGG8_9BACT</name>
<evidence type="ECO:0000256" key="1">
    <source>
        <dbReference type="SAM" id="MobiDB-lite"/>
    </source>
</evidence>
<organism evidence="2 3">
    <name type="scientific">Candidatus Roizmanbacteria bacterium RIFCSPHIGHO2_02_FULL_43_11</name>
    <dbReference type="NCBI Taxonomy" id="1802043"/>
    <lineage>
        <taxon>Bacteria</taxon>
        <taxon>Candidatus Roizmaniibacteriota</taxon>
    </lineage>
</organism>
<dbReference type="EMBL" id="MFZT01000029">
    <property type="protein sequence ID" value="OGK30337.1"/>
    <property type="molecule type" value="Genomic_DNA"/>
</dbReference>
<accession>A0A1F7HGG8</accession>
<feature type="region of interest" description="Disordered" evidence="1">
    <location>
        <begin position="1"/>
        <end position="20"/>
    </location>
</feature>
<protein>
    <submittedName>
        <fullName evidence="2">Uncharacterized protein</fullName>
    </submittedName>
</protein>
<evidence type="ECO:0000313" key="2">
    <source>
        <dbReference type="EMBL" id="OGK30337.1"/>
    </source>
</evidence>
<sequence length="122" mass="13033">MSDNLQQETRPTEVHTSSTWERCQTLHRKAKQRLLSAGLESGIAYLGYGSAEMMLQIPGPNETAPELAPYFGLAVLAASASFAGDAVRNLIGGAIADIEAYRAEAAAILAGTLHDQTFPKRS</sequence>
<dbReference type="AlphaFoldDB" id="A0A1F7HGG8"/>